<dbReference type="EMBL" id="CP003346">
    <property type="protein sequence ID" value="AGA79078.1"/>
    <property type="molecule type" value="Genomic_DNA"/>
</dbReference>
<sequence>MFIVLQLSAILHHVGTKLTPLPPLSECIKSLLWIGFLYFQEHRSFPFFFFKDVTPIKLYIEYP</sequence>
<gene>
    <name evidence="1" type="ordered locus">Echvi_2839</name>
</gene>
<dbReference type="HOGENOM" id="CLU_2878656_0_0_10"/>
<proteinExistence type="predicted"/>
<evidence type="ECO:0000313" key="1">
    <source>
        <dbReference type="EMBL" id="AGA79078.1"/>
    </source>
</evidence>
<keyword evidence="2" id="KW-1185">Reference proteome</keyword>
<dbReference type="AlphaFoldDB" id="L0G1B2"/>
<reference evidence="2" key="1">
    <citation type="submission" date="2012-02" db="EMBL/GenBank/DDBJ databases">
        <title>The complete genome of Echinicola vietnamensis DSM 17526.</title>
        <authorList>
            <person name="Lucas S."/>
            <person name="Copeland A."/>
            <person name="Lapidus A."/>
            <person name="Glavina del Rio T."/>
            <person name="Dalin E."/>
            <person name="Tice H."/>
            <person name="Bruce D."/>
            <person name="Goodwin L."/>
            <person name="Pitluck S."/>
            <person name="Peters L."/>
            <person name="Ovchinnikova G."/>
            <person name="Teshima H."/>
            <person name="Kyrpides N."/>
            <person name="Mavromatis K."/>
            <person name="Ivanova N."/>
            <person name="Brettin T."/>
            <person name="Detter J.C."/>
            <person name="Han C."/>
            <person name="Larimer F."/>
            <person name="Land M."/>
            <person name="Hauser L."/>
            <person name="Markowitz V."/>
            <person name="Cheng J.-F."/>
            <person name="Hugenholtz P."/>
            <person name="Woyke T."/>
            <person name="Wu D."/>
            <person name="Brambilla E."/>
            <person name="Klenk H.-P."/>
            <person name="Eisen J.A."/>
        </authorList>
    </citation>
    <scope>NUCLEOTIDE SEQUENCE [LARGE SCALE GENOMIC DNA]</scope>
    <source>
        <strain evidence="2">DSM 17526 / LMG 23754 / KMM 6221</strain>
    </source>
</reference>
<protein>
    <submittedName>
        <fullName evidence="1">Uncharacterized protein</fullName>
    </submittedName>
</protein>
<accession>L0G1B2</accession>
<dbReference type="STRING" id="926556.Echvi_2839"/>
<dbReference type="KEGG" id="evi:Echvi_2839"/>
<name>L0G1B2_ECHVK</name>
<dbReference type="Proteomes" id="UP000010796">
    <property type="component" value="Chromosome"/>
</dbReference>
<organism evidence="1 2">
    <name type="scientific">Echinicola vietnamensis (strain DSM 17526 / LMG 23754 / KMM 6221)</name>
    <dbReference type="NCBI Taxonomy" id="926556"/>
    <lineage>
        <taxon>Bacteria</taxon>
        <taxon>Pseudomonadati</taxon>
        <taxon>Bacteroidota</taxon>
        <taxon>Cytophagia</taxon>
        <taxon>Cytophagales</taxon>
        <taxon>Cyclobacteriaceae</taxon>
        <taxon>Echinicola</taxon>
    </lineage>
</organism>
<evidence type="ECO:0000313" key="2">
    <source>
        <dbReference type="Proteomes" id="UP000010796"/>
    </source>
</evidence>